<protein>
    <recommendedName>
        <fullName evidence="10">Germin-like protein</fullName>
    </recommendedName>
</protein>
<accession>A0A7I8K8T6</accession>
<feature type="binding site" evidence="8">
    <location>
        <position position="97"/>
    </location>
    <ligand>
        <name>oxalate</name>
        <dbReference type="ChEBI" id="CHEBI:30623"/>
    </ligand>
</feature>
<evidence type="ECO:0000256" key="6">
    <source>
        <dbReference type="ARBA" id="ARBA00023157"/>
    </source>
</evidence>
<dbReference type="InterPro" id="IPR019780">
    <property type="entry name" value="Germin_Mn-BS"/>
</dbReference>
<dbReference type="CDD" id="cd02241">
    <property type="entry name" value="cupin_OxOx"/>
    <property type="match status" value="1"/>
</dbReference>
<keyword evidence="13" id="KW-1185">Reference proteome</keyword>
<dbReference type="OrthoDB" id="1850619at2759"/>
<evidence type="ECO:0000256" key="3">
    <source>
        <dbReference type="ARBA" id="ARBA00022523"/>
    </source>
</evidence>
<dbReference type="GO" id="GO:0030145">
    <property type="term" value="F:manganese ion binding"/>
    <property type="evidence" value="ECO:0007669"/>
    <property type="project" value="UniProtKB-UniRule"/>
</dbReference>
<organism evidence="12 13">
    <name type="scientific">Spirodela intermedia</name>
    <name type="common">Intermediate duckweed</name>
    <dbReference type="NCBI Taxonomy" id="51605"/>
    <lineage>
        <taxon>Eukaryota</taxon>
        <taxon>Viridiplantae</taxon>
        <taxon>Streptophyta</taxon>
        <taxon>Embryophyta</taxon>
        <taxon>Tracheophyta</taxon>
        <taxon>Spermatophyta</taxon>
        <taxon>Magnoliopsida</taxon>
        <taxon>Liliopsida</taxon>
        <taxon>Araceae</taxon>
        <taxon>Lemnoideae</taxon>
        <taxon>Spirodela</taxon>
    </lineage>
</organism>
<evidence type="ECO:0000256" key="7">
    <source>
        <dbReference type="ARBA" id="ARBA00023211"/>
    </source>
</evidence>
<dbReference type="Pfam" id="PF00190">
    <property type="entry name" value="Cupin_1"/>
    <property type="match status" value="1"/>
</dbReference>
<keyword evidence="7 8" id="KW-0464">Manganese</keyword>
<feature type="binding site" evidence="8">
    <location>
        <position position="92"/>
    </location>
    <ligand>
        <name>oxalate</name>
        <dbReference type="ChEBI" id="CHEBI:30623"/>
    </ligand>
</feature>
<evidence type="ECO:0000256" key="8">
    <source>
        <dbReference type="PIRSR" id="PIRSR601929-1"/>
    </source>
</evidence>
<dbReference type="GO" id="GO:0048046">
    <property type="term" value="C:apoplast"/>
    <property type="evidence" value="ECO:0007669"/>
    <property type="project" value="UniProtKB-SubCell"/>
</dbReference>
<evidence type="ECO:0000256" key="10">
    <source>
        <dbReference type="RuleBase" id="RU366015"/>
    </source>
</evidence>
<gene>
    <name evidence="12" type="ORF">SI8410_04004784</name>
</gene>
<feature type="domain" description="Cupin type-1" evidence="11">
    <location>
        <begin position="47"/>
        <end position="195"/>
    </location>
</feature>
<feature type="binding site" evidence="9">
    <location>
        <position position="102"/>
    </location>
    <ligand>
        <name>Mn(2+)</name>
        <dbReference type="ChEBI" id="CHEBI:29035"/>
    </ligand>
</feature>
<keyword evidence="6" id="KW-1015">Disulfide bond</keyword>
<evidence type="ECO:0000256" key="4">
    <source>
        <dbReference type="ARBA" id="ARBA00022525"/>
    </source>
</evidence>
<dbReference type="SUPFAM" id="SSF51182">
    <property type="entry name" value="RmlC-like cupins"/>
    <property type="match status" value="1"/>
</dbReference>
<dbReference type="SMART" id="SM00835">
    <property type="entry name" value="Cupin_1"/>
    <property type="match status" value="1"/>
</dbReference>
<keyword evidence="3 10" id="KW-0052">Apoplast</keyword>
<dbReference type="EMBL" id="LR746267">
    <property type="protein sequence ID" value="CAA7394123.1"/>
    <property type="molecule type" value="Genomic_DNA"/>
</dbReference>
<dbReference type="PANTHER" id="PTHR31238">
    <property type="entry name" value="GERMIN-LIKE PROTEIN SUBFAMILY 3 MEMBER 3"/>
    <property type="match status" value="1"/>
</dbReference>
<feature type="binding site" evidence="9">
    <location>
        <position position="97"/>
    </location>
    <ligand>
        <name>Mn(2+)</name>
        <dbReference type="ChEBI" id="CHEBI:29035"/>
    </ligand>
</feature>
<dbReference type="Proteomes" id="UP000663760">
    <property type="component" value="Chromosome 4"/>
</dbReference>
<evidence type="ECO:0000256" key="2">
    <source>
        <dbReference type="ARBA" id="ARBA00007456"/>
    </source>
</evidence>
<sequence length="201" mass="21582">MASYSVLLFRLTGRYLFSPSSTLFAVFLCGFPCKNPKNVTGDDFFFSGLDIPGNTSNTLGSSIIIVDVKVILGLNLLGISLERIDFAPGGVNPPHIHPRATEILLVLEGTLLVGFITSNNKLIVKVLVKGDVFVFPKGLIHFQINISVSVAIAITALNSEKPGSIVIGDSIFGSHLPIPVDVLTKAFNVDADIIEKIQSKF</sequence>
<evidence type="ECO:0000313" key="13">
    <source>
        <dbReference type="Proteomes" id="UP000663760"/>
    </source>
</evidence>
<dbReference type="AlphaFoldDB" id="A0A7I8K8T6"/>
<evidence type="ECO:0000313" key="12">
    <source>
        <dbReference type="EMBL" id="CAA7394123.1"/>
    </source>
</evidence>
<feature type="binding site" evidence="8">
    <location>
        <position position="102"/>
    </location>
    <ligand>
        <name>oxalate</name>
        <dbReference type="ChEBI" id="CHEBI:30623"/>
    </ligand>
</feature>
<feature type="binding site" evidence="9">
    <location>
        <position position="141"/>
    </location>
    <ligand>
        <name>Mn(2+)</name>
        <dbReference type="ChEBI" id="CHEBI:29035"/>
    </ligand>
</feature>
<dbReference type="FunFam" id="2.60.120.10:FF:000005">
    <property type="entry name" value="Germin-like protein subfamily 1 member 8"/>
    <property type="match status" value="1"/>
</dbReference>
<reference evidence="12" key="1">
    <citation type="submission" date="2020-02" db="EMBL/GenBank/DDBJ databases">
        <authorList>
            <person name="Scholz U."/>
            <person name="Mascher M."/>
            <person name="Fiebig A."/>
        </authorList>
    </citation>
    <scope>NUCLEOTIDE SEQUENCE</scope>
</reference>
<dbReference type="PROSITE" id="PS00725">
    <property type="entry name" value="GERMIN"/>
    <property type="match status" value="1"/>
</dbReference>
<name>A0A7I8K8T6_SPIIN</name>
<proteinExistence type="inferred from homology"/>
<keyword evidence="4 10" id="KW-0964">Secreted</keyword>
<comment type="similarity">
    <text evidence="2 10">Belongs to the germin family.</text>
</comment>
<dbReference type="InterPro" id="IPR006045">
    <property type="entry name" value="Cupin_1"/>
</dbReference>
<evidence type="ECO:0000256" key="5">
    <source>
        <dbReference type="ARBA" id="ARBA00022723"/>
    </source>
</evidence>
<evidence type="ECO:0000256" key="1">
    <source>
        <dbReference type="ARBA" id="ARBA00004271"/>
    </source>
</evidence>
<evidence type="ECO:0000256" key="9">
    <source>
        <dbReference type="PIRSR" id="PIRSR601929-2"/>
    </source>
</evidence>
<evidence type="ECO:0000259" key="11">
    <source>
        <dbReference type="SMART" id="SM00835"/>
    </source>
</evidence>
<dbReference type="InterPro" id="IPR011051">
    <property type="entry name" value="RmlC_Cupin_sf"/>
</dbReference>
<keyword evidence="5 8" id="KW-0479">Metal-binding</keyword>
<dbReference type="Gene3D" id="2.60.120.10">
    <property type="entry name" value="Jelly Rolls"/>
    <property type="match status" value="1"/>
</dbReference>
<dbReference type="InterPro" id="IPR014710">
    <property type="entry name" value="RmlC-like_jellyroll"/>
</dbReference>
<comment type="subcellular location">
    <subcellularLocation>
        <location evidence="1 10">Secreted</location>
        <location evidence="1 10">Extracellular space</location>
        <location evidence="1 10">Apoplast</location>
    </subcellularLocation>
</comment>
<feature type="binding site" evidence="9">
    <location>
        <position position="95"/>
    </location>
    <ligand>
        <name>Mn(2+)</name>
        <dbReference type="ChEBI" id="CHEBI:29035"/>
    </ligand>
</feature>
<dbReference type="InterPro" id="IPR001929">
    <property type="entry name" value="Germin"/>
</dbReference>
<dbReference type="PRINTS" id="PR00325">
    <property type="entry name" value="GERMIN"/>
</dbReference>